<gene>
    <name evidence="1" type="ORF">Tci_539824</name>
</gene>
<protein>
    <submittedName>
        <fullName evidence="1">Uncharacterized protein</fullName>
    </submittedName>
</protein>
<sequence>MENPYLYSKVEDNANRVTKREDIKCTSMHNARQKVKASKGVDNMVAKDSCVGSKRKKQRKTMCDEDDQWIHLHFLMACIN</sequence>
<feature type="non-terminal residue" evidence="1">
    <location>
        <position position="80"/>
    </location>
</feature>
<dbReference type="AlphaFoldDB" id="A0A699IM09"/>
<name>A0A699IM09_TANCI</name>
<comment type="caution">
    <text evidence="1">The sequence shown here is derived from an EMBL/GenBank/DDBJ whole genome shotgun (WGS) entry which is preliminary data.</text>
</comment>
<proteinExistence type="predicted"/>
<reference evidence="1" key="1">
    <citation type="journal article" date="2019" name="Sci. Rep.">
        <title>Draft genome of Tanacetum cinerariifolium, the natural source of mosquito coil.</title>
        <authorList>
            <person name="Yamashiro T."/>
            <person name="Shiraishi A."/>
            <person name="Satake H."/>
            <person name="Nakayama K."/>
        </authorList>
    </citation>
    <scope>NUCLEOTIDE SEQUENCE</scope>
</reference>
<organism evidence="1">
    <name type="scientific">Tanacetum cinerariifolium</name>
    <name type="common">Dalmatian daisy</name>
    <name type="synonym">Chrysanthemum cinerariifolium</name>
    <dbReference type="NCBI Taxonomy" id="118510"/>
    <lineage>
        <taxon>Eukaryota</taxon>
        <taxon>Viridiplantae</taxon>
        <taxon>Streptophyta</taxon>
        <taxon>Embryophyta</taxon>
        <taxon>Tracheophyta</taxon>
        <taxon>Spermatophyta</taxon>
        <taxon>Magnoliopsida</taxon>
        <taxon>eudicotyledons</taxon>
        <taxon>Gunneridae</taxon>
        <taxon>Pentapetalae</taxon>
        <taxon>asterids</taxon>
        <taxon>campanulids</taxon>
        <taxon>Asterales</taxon>
        <taxon>Asteraceae</taxon>
        <taxon>Asteroideae</taxon>
        <taxon>Anthemideae</taxon>
        <taxon>Anthemidinae</taxon>
        <taxon>Tanacetum</taxon>
    </lineage>
</organism>
<accession>A0A699IM09</accession>
<dbReference type="EMBL" id="BKCJ010309020">
    <property type="protein sequence ID" value="GEZ67851.1"/>
    <property type="molecule type" value="Genomic_DNA"/>
</dbReference>
<evidence type="ECO:0000313" key="1">
    <source>
        <dbReference type="EMBL" id="GEZ67851.1"/>
    </source>
</evidence>